<keyword evidence="8" id="KW-1185">Reference proteome</keyword>
<accession>A0A5Q0H0G7</accession>
<dbReference type="SUPFAM" id="SSF52738">
    <property type="entry name" value="Methylesterase CheB, C-terminal domain"/>
    <property type="match status" value="1"/>
</dbReference>
<protein>
    <recommendedName>
        <fullName evidence="2">protein-glutamate methylesterase</fullName>
        <ecNumber evidence="2">3.1.1.61</ecNumber>
    </recommendedName>
</protein>
<dbReference type="AlphaFoldDB" id="A0A5Q0H0G7"/>
<evidence type="ECO:0000256" key="2">
    <source>
        <dbReference type="ARBA" id="ARBA00039140"/>
    </source>
</evidence>
<dbReference type="GO" id="GO:0000156">
    <property type="term" value="F:phosphorelay response regulator activity"/>
    <property type="evidence" value="ECO:0007669"/>
    <property type="project" value="InterPro"/>
</dbReference>
<evidence type="ECO:0000313" key="7">
    <source>
        <dbReference type="EMBL" id="QFZ19698.1"/>
    </source>
</evidence>
<evidence type="ECO:0000313" key="8">
    <source>
        <dbReference type="Proteomes" id="UP000325787"/>
    </source>
</evidence>
<dbReference type="KEGG" id="ssyi:EKG83_21710"/>
<evidence type="ECO:0000256" key="5">
    <source>
        <dbReference type="SAM" id="MobiDB-lite"/>
    </source>
</evidence>
<keyword evidence="4" id="KW-0145">Chemotaxis</keyword>
<feature type="active site" evidence="4">
    <location>
        <position position="96"/>
    </location>
</feature>
<organism evidence="7 8">
    <name type="scientific">Saccharothrix syringae</name>
    <name type="common">Nocardiopsis syringae</name>
    <dbReference type="NCBI Taxonomy" id="103733"/>
    <lineage>
        <taxon>Bacteria</taxon>
        <taxon>Bacillati</taxon>
        <taxon>Actinomycetota</taxon>
        <taxon>Actinomycetes</taxon>
        <taxon>Pseudonocardiales</taxon>
        <taxon>Pseudonocardiaceae</taxon>
        <taxon>Saccharothrix</taxon>
    </lineage>
</organism>
<keyword evidence="1 4" id="KW-0378">Hydrolase</keyword>
<feature type="compositionally biased region" description="Basic residues" evidence="5">
    <location>
        <begin position="24"/>
        <end position="40"/>
    </location>
</feature>
<dbReference type="Gene3D" id="3.40.50.180">
    <property type="entry name" value="Methylesterase CheB, C-terminal domain"/>
    <property type="match status" value="1"/>
</dbReference>
<dbReference type="OrthoDB" id="9791760at2"/>
<proteinExistence type="predicted"/>
<name>A0A5Q0H0G7_SACSY</name>
<dbReference type="CDD" id="cd16433">
    <property type="entry name" value="CheB"/>
    <property type="match status" value="1"/>
</dbReference>
<dbReference type="GO" id="GO:0008984">
    <property type="term" value="F:protein-glutamate methylesterase activity"/>
    <property type="evidence" value="ECO:0007669"/>
    <property type="project" value="UniProtKB-EC"/>
</dbReference>
<evidence type="ECO:0000256" key="1">
    <source>
        <dbReference type="ARBA" id="ARBA00022801"/>
    </source>
</evidence>
<evidence type="ECO:0000256" key="3">
    <source>
        <dbReference type="ARBA" id="ARBA00048267"/>
    </source>
</evidence>
<evidence type="ECO:0000259" key="6">
    <source>
        <dbReference type="PROSITE" id="PS50122"/>
    </source>
</evidence>
<dbReference type="PANTHER" id="PTHR42872">
    <property type="entry name" value="PROTEIN-GLUTAMATE METHYLESTERASE/PROTEIN-GLUTAMINE GLUTAMINASE"/>
    <property type="match status" value="1"/>
</dbReference>
<sequence length="257" mass="26242">MPRCCPVDLRHDRVTPYPGPTQPRRGRFGHARARSRRTGRPRSTVVGCGPVRGPVVVVVEFPIVVLACSTGGLDAVSRVLAPLPGDFAAAVVVVQHTSPDAPGALPDILARRTALPVAPAVDGARLLPGHVLVAPPGRHLLATADGTLTTIPVGPVPPYRPSADLLLATLAVVAGPRVVAVVLSGHGNDAATGATAVHRFGGVVLVADPTTSAASAMPEAAIGRDAIVNGIVALDDIAHMLVDLTASTVLHAEPEPR</sequence>
<dbReference type="EC" id="3.1.1.61" evidence="2"/>
<reference evidence="8" key="1">
    <citation type="journal article" date="2021" name="Curr. Microbiol.">
        <title>Complete genome of nocamycin-producing strain Saccharothrix syringae NRRL B-16468 reveals the biosynthetic potential for secondary metabolites.</title>
        <authorList>
            <person name="Mo X."/>
            <person name="Yang S."/>
        </authorList>
    </citation>
    <scope>NUCLEOTIDE SEQUENCE [LARGE SCALE GENOMIC DNA]</scope>
    <source>
        <strain evidence="8">ATCC 51364 / DSM 43886 / JCM 6844 / KCTC 9398 / NBRC 14523 / NRRL B-16468 / INA 2240</strain>
    </source>
</reference>
<dbReference type="GO" id="GO:0006935">
    <property type="term" value="P:chemotaxis"/>
    <property type="evidence" value="ECO:0007669"/>
    <property type="project" value="UniProtKB-UniRule"/>
</dbReference>
<dbReference type="GO" id="GO:0005737">
    <property type="term" value="C:cytoplasm"/>
    <property type="evidence" value="ECO:0007669"/>
    <property type="project" value="InterPro"/>
</dbReference>
<feature type="active site" evidence="4">
    <location>
        <position position="189"/>
    </location>
</feature>
<dbReference type="InterPro" id="IPR035909">
    <property type="entry name" value="CheB_C"/>
</dbReference>
<dbReference type="EMBL" id="CP034550">
    <property type="protein sequence ID" value="QFZ19698.1"/>
    <property type="molecule type" value="Genomic_DNA"/>
</dbReference>
<comment type="catalytic activity">
    <reaction evidence="3">
        <text>[protein]-L-glutamate 5-O-methyl ester + H2O = L-glutamyl-[protein] + methanol + H(+)</text>
        <dbReference type="Rhea" id="RHEA:23236"/>
        <dbReference type="Rhea" id="RHEA-COMP:10208"/>
        <dbReference type="Rhea" id="RHEA-COMP:10311"/>
        <dbReference type="ChEBI" id="CHEBI:15377"/>
        <dbReference type="ChEBI" id="CHEBI:15378"/>
        <dbReference type="ChEBI" id="CHEBI:17790"/>
        <dbReference type="ChEBI" id="CHEBI:29973"/>
        <dbReference type="ChEBI" id="CHEBI:82795"/>
        <dbReference type="EC" id="3.1.1.61"/>
    </reaction>
</comment>
<feature type="active site" evidence="4">
    <location>
        <position position="69"/>
    </location>
</feature>
<evidence type="ECO:0000256" key="4">
    <source>
        <dbReference type="PROSITE-ProRule" id="PRU00050"/>
    </source>
</evidence>
<dbReference type="InterPro" id="IPR000673">
    <property type="entry name" value="Sig_transdc_resp-reg_Me-estase"/>
</dbReference>
<gene>
    <name evidence="7" type="ORF">EKG83_21710</name>
</gene>
<feature type="region of interest" description="Disordered" evidence="5">
    <location>
        <begin position="11"/>
        <end position="43"/>
    </location>
</feature>
<dbReference type="Pfam" id="PF01339">
    <property type="entry name" value="CheB_methylest"/>
    <property type="match status" value="1"/>
</dbReference>
<feature type="domain" description="CheB-type methylesterase" evidence="6">
    <location>
        <begin position="60"/>
        <end position="222"/>
    </location>
</feature>
<dbReference type="PANTHER" id="PTHR42872:SF6">
    <property type="entry name" value="PROTEIN-GLUTAMATE METHYLESTERASE_PROTEIN-GLUTAMINE GLUTAMINASE"/>
    <property type="match status" value="1"/>
</dbReference>
<dbReference type="PROSITE" id="PS50122">
    <property type="entry name" value="CHEB"/>
    <property type="match status" value="1"/>
</dbReference>
<dbReference type="Proteomes" id="UP000325787">
    <property type="component" value="Chromosome"/>
</dbReference>